<protein>
    <submittedName>
        <fullName evidence="1">DUF1173 domain-containing protein</fullName>
    </submittedName>
</protein>
<reference evidence="1 2" key="1">
    <citation type="submission" date="2020-03" db="EMBL/GenBank/DDBJ databases">
        <title>Draft genome sequence of environmentally isolated cultures.</title>
        <authorList>
            <person name="Wilson H.S."/>
            <person name="De Leon M.E."/>
        </authorList>
    </citation>
    <scope>NUCLEOTIDE SEQUENCE [LARGE SCALE GENOMIC DNA]</scope>
    <source>
        <strain evidence="1 2">HSC-31F16</strain>
    </source>
</reference>
<gene>
    <name evidence="1" type="ORF">HA052_04610</name>
</gene>
<dbReference type="Proteomes" id="UP001515641">
    <property type="component" value="Unassembled WGS sequence"/>
</dbReference>
<sequence>MTGSIHSYRLGSIDFTLQDIKTDKDGLRARLIKAKEDQRYPLCLCHTPYPSVVIVQAGQDVHLRGFPNLGHLHKLNCDHYRPDPSKSGAGQYEKAIQIKPNGYVDYKLSFPLSIKVGESASEDEPRARSGTDTKKRGVIGLLGLLHDWWARAELDHYSPALVIRRQWDLDWDNDVAPALAQEIATTAFGSRSAEQVVYIAHRPRKSKSTISDDQSREKENLWALFRNRLATKSEEQPQGIIVGRVDSINDARFGGRIKVVGLKDNLWLDTSGLNRIRRSFPTEIAVLDRLAPHKPDLLNAINALSKGDPKPINQVKASWPGEVIGIFLVKETAKGLLQIQRAGLMATSRNFIPVDSTYELEVAHALVSEKRRFMKPLRYEAGTSIPFADFILLDTPHEVYMEIYGITDDMGYEARKREKRNEYKAAGVECWEWTPSESKTWPPFPPSKWAKQSEIC</sequence>
<comment type="caution">
    <text evidence="1">The sequence shown here is derived from an EMBL/GenBank/DDBJ whole genome shotgun (WGS) entry which is preliminary data.</text>
</comment>
<accession>A0ABX0L5X6</accession>
<evidence type="ECO:0000313" key="1">
    <source>
        <dbReference type="EMBL" id="NHR04473.1"/>
    </source>
</evidence>
<evidence type="ECO:0000313" key="2">
    <source>
        <dbReference type="Proteomes" id="UP001515641"/>
    </source>
</evidence>
<dbReference type="Pfam" id="PF06666">
    <property type="entry name" value="DUF1173"/>
    <property type="match status" value="1"/>
</dbReference>
<keyword evidence="2" id="KW-1185">Reference proteome</keyword>
<name>A0ABX0L5X6_9NEIS</name>
<dbReference type="RefSeq" id="WP_166450988.1">
    <property type="nucleotide sequence ID" value="NZ_JAAOMA010000004.1"/>
</dbReference>
<proteinExistence type="predicted"/>
<organism evidence="1 2">
    <name type="scientific">Chromobacterium fluminis</name>
    <dbReference type="NCBI Taxonomy" id="3044269"/>
    <lineage>
        <taxon>Bacteria</taxon>
        <taxon>Pseudomonadati</taxon>
        <taxon>Pseudomonadota</taxon>
        <taxon>Betaproteobacteria</taxon>
        <taxon>Neisseriales</taxon>
        <taxon>Chromobacteriaceae</taxon>
        <taxon>Chromobacterium</taxon>
    </lineage>
</organism>
<dbReference type="EMBL" id="JAAOMA010000004">
    <property type="protein sequence ID" value="NHR04473.1"/>
    <property type="molecule type" value="Genomic_DNA"/>
</dbReference>
<dbReference type="InterPro" id="IPR009553">
    <property type="entry name" value="DUF1173"/>
</dbReference>